<comment type="subcellular location">
    <subcellularLocation>
        <location evidence="1">Membrane</location>
        <topology evidence="1">Multi-pass membrane protein</topology>
    </subcellularLocation>
</comment>
<comment type="caution">
    <text evidence="13">The sequence shown here is derived from an EMBL/GenBank/DDBJ whole genome shotgun (WGS) entry which is preliminary data.</text>
</comment>
<dbReference type="STRING" id="101127.A0A1X2G9V4"/>
<evidence type="ECO:0000313" key="14">
    <source>
        <dbReference type="Proteomes" id="UP000242146"/>
    </source>
</evidence>
<evidence type="ECO:0000256" key="10">
    <source>
        <dbReference type="RuleBase" id="RU079119"/>
    </source>
</evidence>
<keyword evidence="6" id="KW-0564">Palmitate</keyword>
<feature type="transmembrane region" description="Helical" evidence="10">
    <location>
        <begin position="40"/>
        <end position="62"/>
    </location>
</feature>
<feature type="transmembrane region" description="Helical" evidence="10">
    <location>
        <begin position="12"/>
        <end position="34"/>
    </location>
</feature>
<evidence type="ECO:0000259" key="12">
    <source>
        <dbReference type="Pfam" id="PF01529"/>
    </source>
</evidence>
<keyword evidence="3 10" id="KW-0812">Transmembrane</keyword>
<evidence type="ECO:0000256" key="3">
    <source>
        <dbReference type="ARBA" id="ARBA00022692"/>
    </source>
</evidence>
<evidence type="ECO:0000256" key="1">
    <source>
        <dbReference type="ARBA" id="ARBA00004141"/>
    </source>
</evidence>
<accession>A0A1X2G9V4</accession>
<dbReference type="Pfam" id="PF01529">
    <property type="entry name" value="DHHC"/>
    <property type="match status" value="1"/>
</dbReference>
<dbReference type="PANTHER" id="PTHR12246">
    <property type="entry name" value="PALMITOYLTRANSFERASE ZDHHC16"/>
    <property type="match status" value="1"/>
</dbReference>
<evidence type="ECO:0000256" key="7">
    <source>
        <dbReference type="ARBA" id="ARBA00023288"/>
    </source>
</evidence>
<feature type="transmembrane region" description="Helical" evidence="10">
    <location>
        <begin position="173"/>
        <end position="196"/>
    </location>
</feature>
<comment type="similarity">
    <text evidence="10">Belongs to the DHHC palmitoyltransferase family.</text>
</comment>
<dbReference type="GO" id="GO:0016020">
    <property type="term" value="C:membrane"/>
    <property type="evidence" value="ECO:0007669"/>
    <property type="project" value="UniProtKB-SubCell"/>
</dbReference>
<dbReference type="AlphaFoldDB" id="A0A1X2G9V4"/>
<dbReference type="Proteomes" id="UP000242146">
    <property type="component" value="Unassembled WGS sequence"/>
</dbReference>
<dbReference type="InterPro" id="IPR001594">
    <property type="entry name" value="Palmitoyltrfase_DHHC"/>
</dbReference>
<evidence type="ECO:0000313" key="13">
    <source>
        <dbReference type="EMBL" id="ORX48789.1"/>
    </source>
</evidence>
<dbReference type="EC" id="2.3.1.225" evidence="10"/>
<keyword evidence="7" id="KW-0449">Lipoprotein</keyword>
<evidence type="ECO:0000256" key="9">
    <source>
        <dbReference type="ARBA" id="ARBA00048048"/>
    </source>
</evidence>
<dbReference type="EMBL" id="MCGT01000028">
    <property type="protein sequence ID" value="ORX48789.1"/>
    <property type="molecule type" value="Genomic_DNA"/>
</dbReference>
<evidence type="ECO:0000256" key="4">
    <source>
        <dbReference type="ARBA" id="ARBA00022989"/>
    </source>
</evidence>
<proteinExistence type="inferred from homology"/>
<feature type="transmembrane region" description="Helical" evidence="10">
    <location>
        <begin position="142"/>
        <end position="167"/>
    </location>
</feature>
<feature type="region of interest" description="Disordered" evidence="11">
    <location>
        <begin position="282"/>
        <end position="340"/>
    </location>
</feature>
<gene>
    <name evidence="13" type="ORF">DM01DRAFT_1338446</name>
</gene>
<protein>
    <recommendedName>
        <fullName evidence="10">Palmitoyltransferase</fullName>
        <ecNumber evidence="10">2.3.1.225</ecNumber>
    </recommendedName>
</protein>
<keyword evidence="14" id="KW-1185">Reference proteome</keyword>
<dbReference type="InterPro" id="IPR039859">
    <property type="entry name" value="PFA4/ZDH16/20/ERF2-like"/>
</dbReference>
<keyword evidence="2 10" id="KW-0808">Transferase</keyword>
<evidence type="ECO:0000256" key="6">
    <source>
        <dbReference type="ARBA" id="ARBA00023139"/>
    </source>
</evidence>
<evidence type="ECO:0000256" key="11">
    <source>
        <dbReference type="SAM" id="MobiDB-lite"/>
    </source>
</evidence>
<feature type="domain" description="Palmitoyltransferase DHHC" evidence="12">
    <location>
        <begin position="90"/>
        <end position="212"/>
    </location>
</feature>
<comment type="domain">
    <text evidence="10">The DHHC domain is required for palmitoyltransferase activity.</text>
</comment>
<name>A0A1X2G9V4_9FUNG</name>
<evidence type="ECO:0000256" key="8">
    <source>
        <dbReference type="ARBA" id="ARBA00023315"/>
    </source>
</evidence>
<keyword evidence="4 10" id="KW-1133">Transmembrane helix</keyword>
<reference evidence="13 14" key="1">
    <citation type="submission" date="2016-07" db="EMBL/GenBank/DDBJ databases">
        <title>Pervasive Adenine N6-methylation of Active Genes in Fungi.</title>
        <authorList>
            <consortium name="DOE Joint Genome Institute"/>
            <person name="Mondo S.J."/>
            <person name="Dannebaum R.O."/>
            <person name="Kuo R.C."/>
            <person name="Labutti K."/>
            <person name="Haridas S."/>
            <person name="Kuo A."/>
            <person name="Salamov A."/>
            <person name="Ahrendt S.R."/>
            <person name="Lipzen A."/>
            <person name="Sullivan W."/>
            <person name="Andreopoulos W.B."/>
            <person name="Clum A."/>
            <person name="Lindquist E."/>
            <person name="Daum C."/>
            <person name="Ramamoorthy G.K."/>
            <person name="Gryganskyi A."/>
            <person name="Culley D."/>
            <person name="Magnuson J.K."/>
            <person name="James T.Y."/>
            <person name="O'Malley M.A."/>
            <person name="Stajich J.E."/>
            <person name="Spatafora J.W."/>
            <person name="Visel A."/>
            <person name="Grigoriev I.V."/>
        </authorList>
    </citation>
    <scope>NUCLEOTIDE SEQUENCE [LARGE SCALE GENOMIC DNA]</scope>
    <source>
        <strain evidence="13 14">NRRL 3301</strain>
    </source>
</reference>
<dbReference type="PROSITE" id="PS50216">
    <property type="entry name" value="DHHC"/>
    <property type="match status" value="1"/>
</dbReference>
<evidence type="ECO:0000256" key="5">
    <source>
        <dbReference type="ARBA" id="ARBA00023136"/>
    </source>
</evidence>
<keyword evidence="5 10" id="KW-0472">Membrane</keyword>
<dbReference type="OrthoDB" id="331948at2759"/>
<dbReference type="GO" id="GO:0019706">
    <property type="term" value="F:protein-cysteine S-palmitoyltransferase activity"/>
    <property type="evidence" value="ECO:0007669"/>
    <property type="project" value="UniProtKB-EC"/>
</dbReference>
<keyword evidence="8 10" id="KW-0012">Acyltransferase</keyword>
<sequence length="368" mass="41190">MPRKTLKGQLIVTLVTAMIAFVAYASQLAILWSYLGGASLHTALILIPFNFFIIMIFVNYALTCLTDPGHVPPNWIPEDQRHLEVKRSTHAPRFCKKCNNFKPPRTHHCSSCGVCVLKMDHHCPWVNNCVGFANYGHFIRMLVYVEISTIYLTVLLSCAVADAVHHATPIADYVWTAILLFLCFMVFLGVTILGAYHVYCITTNTTTIEGFEKGKSLTLKSMDTVHEVVYPYDQGVFNNLCFALGKQPLFWLWPQQMEGSGLSFPLNITNLHAPGNILTDASMDEDKRSSKYSTWSTQEADYDEDEERPLSMEYVSPVPPAHPRLTHHASQSTLHTPATPGSILTFTSTVSTLVDHRSSRHPLASKQG</sequence>
<comment type="catalytic activity">
    <reaction evidence="9 10">
        <text>L-cysteinyl-[protein] + hexadecanoyl-CoA = S-hexadecanoyl-L-cysteinyl-[protein] + CoA</text>
        <dbReference type="Rhea" id="RHEA:36683"/>
        <dbReference type="Rhea" id="RHEA-COMP:10131"/>
        <dbReference type="Rhea" id="RHEA-COMP:11032"/>
        <dbReference type="ChEBI" id="CHEBI:29950"/>
        <dbReference type="ChEBI" id="CHEBI:57287"/>
        <dbReference type="ChEBI" id="CHEBI:57379"/>
        <dbReference type="ChEBI" id="CHEBI:74151"/>
        <dbReference type="EC" id="2.3.1.225"/>
    </reaction>
</comment>
<organism evidence="13 14">
    <name type="scientific">Hesseltinella vesiculosa</name>
    <dbReference type="NCBI Taxonomy" id="101127"/>
    <lineage>
        <taxon>Eukaryota</taxon>
        <taxon>Fungi</taxon>
        <taxon>Fungi incertae sedis</taxon>
        <taxon>Mucoromycota</taxon>
        <taxon>Mucoromycotina</taxon>
        <taxon>Mucoromycetes</taxon>
        <taxon>Mucorales</taxon>
        <taxon>Cunninghamellaceae</taxon>
        <taxon>Hesseltinella</taxon>
    </lineage>
</organism>
<evidence type="ECO:0000256" key="2">
    <source>
        <dbReference type="ARBA" id="ARBA00022679"/>
    </source>
</evidence>